<reference evidence="2 3" key="2">
    <citation type="submission" date="2007-04" db="EMBL/GenBank/DDBJ databases">
        <title>Draft genome sequence of Ruminococcus obeum (ATCC 29174).</title>
        <authorList>
            <person name="Sudarsanam P."/>
            <person name="Ley R."/>
            <person name="Guruge J."/>
            <person name="Turnbaugh P.J."/>
            <person name="Mahowald M."/>
            <person name="Liep D."/>
            <person name="Gordon J."/>
        </authorList>
    </citation>
    <scope>NUCLEOTIDE SEQUENCE [LARGE SCALE GENOMIC DNA]</scope>
    <source>
        <strain evidence="2 3">ATCC 29174</strain>
    </source>
</reference>
<gene>
    <name evidence="2" type="ORF">RUMOBE_03006</name>
</gene>
<organism evidence="2 3">
    <name type="scientific">Blautia obeum ATCC 29174</name>
    <dbReference type="NCBI Taxonomy" id="411459"/>
    <lineage>
        <taxon>Bacteria</taxon>
        <taxon>Bacillati</taxon>
        <taxon>Bacillota</taxon>
        <taxon>Clostridia</taxon>
        <taxon>Lachnospirales</taxon>
        <taxon>Lachnospiraceae</taxon>
        <taxon>Blautia</taxon>
    </lineage>
</organism>
<keyword evidence="1" id="KW-0472">Membrane</keyword>
<dbReference type="EMBL" id="AAVO02000015">
    <property type="protein sequence ID" value="EDM86398.1"/>
    <property type="molecule type" value="Genomic_DNA"/>
</dbReference>
<keyword evidence="1" id="KW-0812">Transmembrane</keyword>
<dbReference type="AlphaFoldDB" id="A5ZVH0"/>
<accession>A5ZVH0</accession>
<evidence type="ECO:0000313" key="3">
    <source>
        <dbReference type="Proteomes" id="UP000006002"/>
    </source>
</evidence>
<proteinExistence type="predicted"/>
<keyword evidence="1" id="KW-1133">Transmembrane helix</keyword>
<name>A5ZVH0_9FIRM</name>
<feature type="transmembrane region" description="Helical" evidence="1">
    <location>
        <begin position="12"/>
        <end position="30"/>
    </location>
</feature>
<dbReference type="HOGENOM" id="CLU_3115128_0_0_9"/>
<sequence>MCENLCLYTENLPVIVTLSLYKYTVTFYLYNTCFRTKSKILYFYLTDSIL</sequence>
<evidence type="ECO:0000256" key="1">
    <source>
        <dbReference type="SAM" id="Phobius"/>
    </source>
</evidence>
<reference evidence="2 3" key="1">
    <citation type="submission" date="2007-03" db="EMBL/GenBank/DDBJ databases">
        <authorList>
            <person name="Fulton L."/>
            <person name="Clifton S."/>
            <person name="Fulton B."/>
            <person name="Xu J."/>
            <person name="Minx P."/>
            <person name="Pepin K.H."/>
            <person name="Johnson M."/>
            <person name="Thiruvilangam P."/>
            <person name="Bhonagiri V."/>
            <person name="Nash W.E."/>
            <person name="Mardis E.R."/>
            <person name="Wilson R.K."/>
        </authorList>
    </citation>
    <scope>NUCLEOTIDE SEQUENCE [LARGE SCALE GENOMIC DNA]</scope>
    <source>
        <strain evidence="2 3">ATCC 29174</strain>
    </source>
</reference>
<evidence type="ECO:0000313" key="2">
    <source>
        <dbReference type="EMBL" id="EDM86398.1"/>
    </source>
</evidence>
<dbReference type="Proteomes" id="UP000006002">
    <property type="component" value="Unassembled WGS sequence"/>
</dbReference>
<comment type="caution">
    <text evidence="2">The sequence shown here is derived from an EMBL/GenBank/DDBJ whole genome shotgun (WGS) entry which is preliminary data.</text>
</comment>
<protein>
    <submittedName>
        <fullName evidence="2">Uncharacterized protein</fullName>
    </submittedName>
</protein>